<sequence>MANYNPGKGANYFTGGADGKVFKGMGFKQFNNDDRRVTRTQVRLNTTNHDTSNIAYWLDDRLPVAFRYNYAEMYNQVVIPKGRIVAVDRDVKAAKENPEKFLNVLTLANGGCPVRLRTATDVYGAAGIVSGKASGKPMMNADVDWTPVDAAAYTADHYKPFANGGAKAIATAAGLDKDKTSGLLTKAGKKLMDHRNGNVPIGILMRNEYTRDENAWNGMTPGAIKTDVMVELPHFLFKDEAEQNPWGSAYGTFLPGDFVKSDENGRIVKSPLSDETALATMQAPEIEFERQQIIGQVHEVNPNLVPEGSTKWMKWAIEDQEQLAQYAEDGYGRTYRRGEDLVDGSAYFHGIENYEFNSLYSDHDLNMTASNNKLDVYDSRMGARYEYIGIPGLTDGRNVATTAIKDVKVGVMHLAAPTQEYLDFNYQIPERFIEQGSVQISINNSAYTPVVKGAVIANAFEVVYFNEVNGLIRLRVIDRTQADAIIKAAPKEEAEVKVSYSRQGLAGVPTFMDWAGCVGSVKVLLQK</sequence>
<dbReference type="EMBL" id="BK059112">
    <property type="protein sequence ID" value="DAE31885.1"/>
    <property type="molecule type" value="Genomic_DNA"/>
</dbReference>
<organism evidence="1">
    <name type="scientific">virus sp. ctEQ64</name>
    <dbReference type="NCBI Taxonomy" id="2825809"/>
    <lineage>
        <taxon>Viruses</taxon>
    </lineage>
</organism>
<proteinExistence type="predicted"/>
<accession>A0A8S5RLE7</accession>
<protein>
    <submittedName>
        <fullName evidence="1">Uncharacterized protein</fullName>
    </submittedName>
</protein>
<reference evidence="1" key="1">
    <citation type="journal article" date="2021" name="Proc. Natl. Acad. Sci. U.S.A.">
        <title>A Catalog of Tens of Thousands of Viruses from Human Metagenomes Reveals Hidden Associations with Chronic Diseases.</title>
        <authorList>
            <person name="Tisza M.J."/>
            <person name="Buck C.B."/>
        </authorList>
    </citation>
    <scope>NUCLEOTIDE SEQUENCE</scope>
    <source>
        <strain evidence="1">CtEQ64</strain>
    </source>
</reference>
<evidence type="ECO:0000313" key="1">
    <source>
        <dbReference type="EMBL" id="DAE31885.1"/>
    </source>
</evidence>
<name>A0A8S5RLE7_9VIRU</name>